<comment type="cofactor">
    <cofactor evidence="1">
        <name>[2Fe-2S] cluster</name>
        <dbReference type="ChEBI" id="CHEBI:190135"/>
    </cofactor>
    <text evidence="1">Binds 1 [2Fe-2S] cluster per subunit.</text>
</comment>
<comment type="caution">
    <text evidence="3">The sequence shown here is derived from an EMBL/GenBank/DDBJ whole genome shotgun (WGS) entry which is preliminary data.</text>
</comment>
<keyword evidence="1" id="KW-0001">2Fe-2S</keyword>
<dbReference type="AlphaFoldDB" id="A0A0T6LT53"/>
<dbReference type="InterPro" id="IPR019480">
    <property type="entry name" value="Dihydroorotate_DH_Fe-S-bd"/>
</dbReference>
<feature type="binding site" evidence="1">
    <location>
        <position position="249"/>
    </location>
    <ligand>
        <name>[2Fe-2S] cluster</name>
        <dbReference type="ChEBI" id="CHEBI:190135"/>
    </ligand>
</feature>
<dbReference type="SUPFAM" id="SSF52343">
    <property type="entry name" value="Ferredoxin reductase-like, C-terminal NADP-linked domain"/>
    <property type="match status" value="1"/>
</dbReference>
<keyword evidence="1" id="KW-0479">Metal-binding</keyword>
<dbReference type="OrthoDB" id="9796486at2"/>
<organism evidence="3 4">
    <name type="scientific">Wenjunlia vitaminophila</name>
    <name type="common">Streptomyces vitaminophilus</name>
    <dbReference type="NCBI Taxonomy" id="76728"/>
    <lineage>
        <taxon>Bacteria</taxon>
        <taxon>Bacillati</taxon>
        <taxon>Actinomycetota</taxon>
        <taxon>Actinomycetes</taxon>
        <taxon>Kitasatosporales</taxon>
        <taxon>Streptomycetaceae</taxon>
        <taxon>Wenjunlia</taxon>
    </lineage>
</organism>
<dbReference type="InterPro" id="IPR001709">
    <property type="entry name" value="Flavoprot_Pyr_Nucl_cyt_Rdtase"/>
</dbReference>
<dbReference type="RefSeq" id="WP_018384888.1">
    <property type="nucleotide sequence ID" value="NZ_LLZU01000016.1"/>
</dbReference>
<dbReference type="InterPro" id="IPR050353">
    <property type="entry name" value="PyrK_electron_transfer"/>
</dbReference>
<sequence>MNVPQPYQVVGRDRETADTVTLTLEPVGDPLPAFRPGQFAMVYAFPRGEVPLSLSGTTPSGTGLTHTVRAVGPVTSALAGLRPGHHVGVRGPFGTPWDLAAARGGDLLLVAGGVGLAPLRPLLLRALDEPRDHRGVALVVGARTPADLLYRDQCDTWAQRAPVAVTVDRPEPGWTGNVGVVTTLLDRVPYQPRNTTAYLCGPEVMMRATARDLVHRGVPASRVFLSLERTMRCGTGHCGQCQLGPLLLCRDGPVVAWDRAEALLAVREL</sequence>
<dbReference type="PROSITE" id="PS51384">
    <property type="entry name" value="FAD_FR"/>
    <property type="match status" value="1"/>
</dbReference>
<dbReference type="PIRSF" id="PIRSF006816">
    <property type="entry name" value="Cyc3_hyd_g"/>
    <property type="match status" value="1"/>
</dbReference>
<dbReference type="EMBL" id="LLZU01000016">
    <property type="protein sequence ID" value="KRV48988.1"/>
    <property type="molecule type" value="Genomic_DNA"/>
</dbReference>
<evidence type="ECO:0000313" key="3">
    <source>
        <dbReference type="EMBL" id="KRV48988.1"/>
    </source>
</evidence>
<dbReference type="GO" id="GO:0046872">
    <property type="term" value="F:metal ion binding"/>
    <property type="evidence" value="ECO:0007669"/>
    <property type="project" value="UniProtKB-KW"/>
</dbReference>
<feature type="binding site" evidence="1">
    <location>
        <position position="238"/>
    </location>
    <ligand>
        <name>[2Fe-2S] cluster</name>
        <dbReference type="ChEBI" id="CHEBI:190135"/>
    </ligand>
</feature>
<dbReference type="Gene3D" id="3.40.50.80">
    <property type="entry name" value="Nucleotide-binding domain of ferredoxin-NADP reductase (FNR) module"/>
    <property type="match status" value="1"/>
</dbReference>
<feature type="binding site" evidence="1">
    <location>
        <position position="241"/>
    </location>
    <ligand>
        <name>[2Fe-2S] cluster</name>
        <dbReference type="ChEBI" id="CHEBI:190135"/>
    </ligand>
</feature>
<dbReference type="Pfam" id="PF00175">
    <property type="entry name" value="NAD_binding_1"/>
    <property type="match status" value="1"/>
</dbReference>
<dbReference type="SUPFAM" id="SSF63380">
    <property type="entry name" value="Riboflavin synthase domain-like"/>
    <property type="match status" value="1"/>
</dbReference>
<evidence type="ECO:0000259" key="2">
    <source>
        <dbReference type="PROSITE" id="PS51384"/>
    </source>
</evidence>
<dbReference type="PRINTS" id="PR00410">
    <property type="entry name" value="PHEHYDRXLASE"/>
</dbReference>
<dbReference type="PRINTS" id="PR00371">
    <property type="entry name" value="FPNCR"/>
</dbReference>
<dbReference type="InterPro" id="IPR039261">
    <property type="entry name" value="FNR_nucleotide-bd"/>
</dbReference>
<protein>
    <submittedName>
        <fullName evidence="3">Oxidoreductase</fullName>
    </submittedName>
</protein>
<dbReference type="InterPro" id="IPR017938">
    <property type="entry name" value="Riboflavin_synthase-like_b-brl"/>
</dbReference>
<reference evidence="3 4" key="1">
    <citation type="submission" date="2015-10" db="EMBL/GenBank/DDBJ databases">
        <title>Draft genome sequence of pyrrolomycin-producing Streptomyces vitaminophilus.</title>
        <authorList>
            <person name="Graham D.E."/>
            <person name="Mahan K.M."/>
            <person name="Klingeman D.M."/>
            <person name="Hettich R.L."/>
            <person name="Parry R.J."/>
        </authorList>
    </citation>
    <scope>NUCLEOTIDE SEQUENCE [LARGE SCALE GENOMIC DNA]</scope>
    <source>
        <strain evidence="3 4">ATCC 31673</strain>
    </source>
</reference>
<dbReference type="Proteomes" id="UP000050867">
    <property type="component" value="Unassembled WGS sequence"/>
</dbReference>
<feature type="domain" description="FAD-binding FR-type" evidence="2">
    <location>
        <begin position="2"/>
        <end position="99"/>
    </location>
</feature>
<dbReference type="GO" id="GO:0006221">
    <property type="term" value="P:pyrimidine nucleotide biosynthetic process"/>
    <property type="evidence" value="ECO:0007669"/>
    <property type="project" value="InterPro"/>
</dbReference>
<dbReference type="InterPro" id="IPR012165">
    <property type="entry name" value="Cyt_c3_hydrogenase_gsu"/>
</dbReference>
<keyword evidence="1" id="KW-0411">Iron-sulfur</keyword>
<gene>
    <name evidence="3" type="ORF">AQ490_21970</name>
</gene>
<proteinExistence type="predicted"/>
<dbReference type="eggNOG" id="COG0543">
    <property type="taxonomic scope" value="Bacteria"/>
</dbReference>
<dbReference type="STRING" id="76728.AQ490_21970"/>
<dbReference type="Gene3D" id="2.40.30.10">
    <property type="entry name" value="Translation factors"/>
    <property type="match status" value="1"/>
</dbReference>
<accession>A0A0T6LT53</accession>
<feature type="binding site" evidence="1">
    <location>
        <position position="233"/>
    </location>
    <ligand>
        <name>[2Fe-2S] cluster</name>
        <dbReference type="ChEBI" id="CHEBI:190135"/>
    </ligand>
</feature>
<dbReference type="GO" id="GO:0050660">
    <property type="term" value="F:flavin adenine dinucleotide binding"/>
    <property type="evidence" value="ECO:0007669"/>
    <property type="project" value="InterPro"/>
</dbReference>
<keyword evidence="1" id="KW-0408">Iron</keyword>
<name>A0A0T6LT53_WENVI</name>
<dbReference type="InterPro" id="IPR017927">
    <property type="entry name" value="FAD-bd_FR_type"/>
</dbReference>
<dbReference type="PANTHER" id="PTHR43513:SF3">
    <property type="entry name" value="DIHYDROOROTATE DEHYDROGENASE B (NAD(+)), ELECTRON TRANSFER SUBUNIT-RELATED"/>
    <property type="match status" value="1"/>
</dbReference>
<dbReference type="PANTHER" id="PTHR43513">
    <property type="entry name" value="DIHYDROOROTATE DEHYDROGENASE B (NAD(+)), ELECTRON TRANSFER SUBUNIT"/>
    <property type="match status" value="1"/>
</dbReference>
<dbReference type="CDD" id="cd06221">
    <property type="entry name" value="sulfite_reductase_like"/>
    <property type="match status" value="1"/>
</dbReference>
<dbReference type="Pfam" id="PF10418">
    <property type="entry name" value="DHODB_Fe-S_bind"/>
    <property type="match status" value="1"/>
</dbReference>
<evidence type="ECO:0000313" key="4">
    <source>
        <dbReference type="Proteomes" id="UP000050867"/>
    </source>
</evidence>
<dbReference type="GO" id="GO:0016491">
    <property type="term" value="F:oxidoreductase activity"/>
    <property type="evidence" value="ECO:0007669"/>
    <property type="project" value="InterPro"/>
</dbReference>
<evidence type="ECO:0000256" key="1">
    <source>
        <dbReference type="PIRSR" id="PIRSR006816-2"/>
    </source>
</evidence>
<dbReference type="InterPro" id="IPR001433">
    <property type="entry name" value="OxRdtase_FAD/NAD-bd"/>
</dbReference>
<dbReference type="GO" id="GO:0051537">
    <property type="term" value="F:2 iron, 2 sulfur cluster binding"/>
    <property type="evidence" value="ECO:0007669"/>
    <property type="project" value="UniProtKB-KW"/>
</dbReference>
<keyword evidence="4" id="KW-1185">Reference proteome</keyword>